<sequence>MEELDHLHNQIAKTLVDAGPADAKKIIARAKLALDGQSCEYEYDYVDQQDNENWFVPDKLVSYQLRLLLVTMRNYYMQNNMTNGNAPWAGCEMIVEIPAEKIIINLKYDE</sequence>
<evidence type="ECO:0008006" key="3">
    <source>
        <dbReference type="Google" id="ProtNLM"/>
    </source>
</evidence>
<evidence type="ECO:0000313" key="1">
    <source>
        <dbReference type="EMBL" id="MBZ0058685.1"/>
    </source>
</evidence>
<keyword evidence="2" id="KW-1185">Reference proteome</keyword>
<reference evidence="1 2" key="1">
    <citation type="submission" date="2020-11" db="EMBL/GenBank/DDBJ databases">
        <title>Draft Genome of Enterobacter sp. strain EMC7.</title>
        <authorList>
            <person name="Barman P."/>
            <person name="Sinha S."/>
            <person name="Sen S."/>
            <person name="Chakraborty R."/>
        </authorList>
    </citation>
    <scope>NUCLEOTIDE SEQUENCE [LARGE SCALE GENOMIC DNA]</scope>
    <source>
        <strain evidence="1 2">EMC7</strain>
    </source>
</reference>
<dbReference type="Proteomes" id="UP000706580">
    <property type="component" value="Unassembled WGS sequence"/>
</dbReference>
<evidence type="ECO:0000313" key="2">
    <source>
        <dbReference type="Proteomes" id="UP000706580"/>
    </source>
</evidence>
<comment type="caution">
    <text evidence="1">The sequence shown here is derived from an EMBL/GenBank/DDBJ whole genome shotgun (WGS) entry which is preliminary data.</text>
</comment>
<protein>
    <recommendedName>
        <fullName evidence="3">Phage gp6-like head-tail connector protein</fullName>
    </recommendedName>
</protein>
<dbReference type="InterPro" id="IPR036170">
    <property type="entry name" value="YezG-like_sf"/>
</dbReference>
<proteinExistence type="predicted"/>
<dbReference type="SUPFAM" id="SSF160424">
    <property type="entry name" value="BH3703-like"/>
    <property type="match status" value="1"/>
</dbReference>
<dbReference type="EMBL" id="JADMNK010000006">
    <property type="protein sequence ID" value="MBZ0058685.1"/>
    <property type="molecule type" value="Genomic_DNA"/>
</dbReference>
<accession>A0ABS7RY39</accession>
<organism evidence="1 2">
    <name type="scientific">Leclercia barmai</name>
    <dbReference type="NCBI Taxonomy" id="2785629"/>
    <lineage>
        <taxon>Bacteria</taxon>
        <taxon>Pseudomonadati</taxon>
        <taxon>Pseudomonadota</taxon>
        <taxon>Gammaproteobacteria</taxon>
        <taxon>Enterobacterales</taxon>
        <taxon>Enterobacteriaceae</taxon>
        <taxon>Leclercia</taxon>
    </lineage>
</organism>
<name>A0ABS7RY39_9ENTR</name>
<gene>
    <name evidence="1" type="ORF">ITX56_12875</name>
</gene>